<proteinExistence type="predicted"/>
<dbReference type="AlphaFoldDB" id="A0A9C6SHN6"/>
<dbReference type="GeneID" id="100651169"/>
<gene>
    <name evidence="3" type="primary">LOC100651169</name>
</gene>
<organism evidence="2 3">
    <name type="scientific">Bombus terrestris</name>
    <name type="common">Buff-tailed bumblebee</name>
    <name type="synonym">Apis terrestris</name>
    <dbReference type="NCBI Taxonomy" id="30195"/>
    <lineage>
        <taxon>Eukaryota</taxon>
        <taxon>Metazoa</taxon>
        <taxon>Ecdysozoa</taxon>
        <taxon>Arthropoda</taxon>
        <taxon>Hexapoda</taxon>
        <taxon>Insecta</taxon>
        <taxon>Pterygota</taxon>
        <taxon>Neoptera</taxon>
        <taxon>Endopterygota</taxon>
        <taxon>Hymenoptera</taxon>
        <taxon>Apocrita</taxon>
        <taxon>Aculeata</taxon>
        <taxon>Apoidea</taxon>
        <taxon>Anthophila</taxon>
        <taxon>Apidae</taxon>
        <taxon>Bombus</taxon>
        <taxon>Bombus</taxon>
    </lineage>
</organism>
<name>A0A9C6SHN6_BOMTE</name>
<dbReference type="OrthoDB" id="7695948at2759"/>
<evidence type="ECO:0000256" key="1">
    <source>
        <dbReference type="SAM" id="MobiDB-lite"/>
    </source>
</evidence>
<evidence type="ECO:0000313" key="3">
    <source>
        <dbReference type="RefSeq" id="XP_048265748.1"/>
    </source>
</evidence>
<feature type="compositionally biased region" description="Pro residues" evidence="1">
    <location>
        <begin position="310"/>
        <end position="320"/>
    </location>
</feature>
<sequence>MFVFNFPSIFITNIAMRIKNLADSRMRSIICFLNTENVRHPFQHFKRKVLKDHAYTWLTTGLLTVSGAEEAISNTAEKAKTSSDNAGDIVMLEIDVKEPVKRSPITATAEYGAPANQYILQSADDTQELPPEYLSVLQQYAQEGPQHQAPPPPRRVQPAYAKQQQALQQAYYNYRKPTVVPPRPRPQLHPQALAQAEITADIQAQVDAQTRTDAIRTARLGSKASDVPVYQTSYAQPKLGTFEQELLQLVSANQAQEFKLLPTQPKGSTSAYSQQLVSYPAQYAKPTVAAAQLPEQYHIETSPPRYHQPRPQPQPQPQPAPAYQSVEEPAHYQAAQPAEAYNQSPQYDYIDDDSYRKALEQAQAQAQAQAEAQALSFQKIAQAAYKKHHQDALAHMRLTNERYRQQSALEQIQQGAQVSDAGRSHLQEQLHPKGAEAAYRAKLKAQIAAEAAEARKLQQAQEFKAHADAIRKLEAQQQAHLKVQEEVHNYALNFEKNQARAQAIAQAQAEALYKSQLQARNQIKGEILAISKGQVQGKKVDPDSSVYHYTLSTTTALPFLHNSYFTNDQLQKYQTSGSSYVPRSVPKSDDASPVIEAASAHVQPVITQPRQTHKLKLPSSSQSVYVSESGLLKKSPIKSVTIEEVTAQPDQIAVHPSSAAKARALTEEDLSALINAGYTVTPVTQPGKTIQQIYATDNTSADNNPYYTKKQKAPLARSEYVTYEEVIQRPRKLVRKNRPILKHSEKEGDLSEKVTYLVPLEPAFGTRQPPLKHEE</sequence>
<dbReference type="Proteomes" id="UP000835206">
    <property type="component" value="Chromosome 10"/>
</dbReference>
<protein>
    <submittedName>
        <fullName evidence="3">Chromatin modification-related protein eaf-1 isoform X1</fullName>
    </submittedName>
</protein>
<feature type="region of interest" description="Disordered" evidence="1">
    <location>
        <begin position="301"/>
        <end position="348"/>
    </location>
</feature>
<reference evidence="3" key="1">
    <citation type="submission" date="2025-08" db="UniProtKB">
        <authorList>
            <consortium name="RefSeq"/>
        </authorList>
    </citation>
    <scope>IDENTIFICATION</scope>
</reference>
<accession>A0A9C6SHN6</accession>
<evidence type="ECO:0000313" key="2">
    <source>
        <dbReference type="Proteomes" id="UP000835206"/>
    </source>
</evidence>
<keyword evidence="2" id="KW-1185">Reference proteome</keyword>
<dbReference type="RefSeq" id="XP_048265748.1">
    <property type="nucleotide sequence ID" value="XM_048409791.1"/>
</dbReference>